<feature type="region of interest" description="Disordered" evidence="13">
    <location>
        <begin position="109"/>
        <end position="131"/>
    </location>
</feature>
<protein>
    <submittedName>
        <fullName evidence="16">(rape) hypothetical protein</fullName>
    </submittedName>
</protein>
<dbReference type="FunFam" id="2.40.30.10:FF:000019">
    <property type="entry name" value="Respiratory burst oxidase homolog A"/>
    <property type="match status" value="1"/>
</dbReference>
<dbReference type="PROSITE" id="PS51384">
    <property type="entry name" value="FAD_FR"/>
    <property type="match status" value="1"/>
</dbReference>
<evidence type="ECO:0000256" key="3">
    <source>
        <dbReference type="ARBA" id="ARBA00022559"/>
    </source>
</evidence>
<dbReference type="InterPro" id="IPR017927">
    <property type="entry name" value="FAD-bd_FR_type"/>
</dbReference>
<comment type="subcellular location">
    <subcellularLocation>
        <location evidence="1">Membrane</location>
        <topology evidence="1">Multi-pass membrane protein</topology>
    </subcellularLocation>
</comment>
<dbReference type="PANTHER" id="PTHR11972:SF154">
    <property type="entry name" value="RESPIRATORY BURST OXIDASE HOMOLOG PROTEIN A"/>
    <property type="match status" value="1"/>
</dbReference>
<feature type="transmembrane region" description="Helical" evidence="14">
    <location>
        <begin position="553"/>
        <end position="574"/>
    </location>
</feature>
<evidence type="ECO:0000256" key="7">
    <source>
        <dbReference type="ARBA" id="ARBA00022827"/>
    </source>
</evidence>
<dbReference type="Gene3D" id="2.40.30.10">
    <property type="entry name" value="Translation factors"/>
    <property type="match status" value="1"/>
</dbReference>
<reference evidence="16" key="1">
    <citation type="submission" date="2021-01" db="EMBL/GenBank/DDBJ databases">
        <authorList>
            <consortium name="Genoscope - CEA"/>
            <person name="William W."/>
        </authorList>
    </citation>
    <scope>NUCLEOTIDE SEQUENCE</scope>
</reference>
<dbReference type="EMBL" id="HG994373">
    <property type="protein sequence ID" value="CAF1789097.1"/>
    <property type="molecule type" value="Genomic_DNA"/>
</dbReference>
<dbReference type="SMR" id="A0A816JK58"/>
<name>A0A816JK58_BRANA</name>
<feature type="region of interest" description="Disordered" evidence="13">
    <location>
        <begin position="767"/>
        <end position="792"/>
    </location>
</feature>
<dbReference type="InterPro" id="IPR039261">
    <property type="entry name" value="FNR_nucleotide-bd"/>
</dbReference>
<keyword evidence="9" id="KW-0521">NADP</keyword>
<evidence type="ECO:0000256" key="8">
    <source>
        <dbReference type="ARBA" id="ARBA00022837"/>
    </source>
</evidence>
<dbReference type="SUPFAM" id="SSF63380">
    <property type="entry name" value="Riboflavin synthase domain-like"/>
    <property type="match status" value="1"/>
</dbReference>
<feature type="transmembrane region" description="Helical" evidence="14">
    <location>
        <begin position="254"/>
        <end position="275"/>
    </location>
</feature>
<dbReference type="SUPFAM" id="SSF52343">
    <property type="entry name" value="Ferredoxin reductase-like, C-terminal NADP-linked domain"/>
    <property type="match status" value="1"/>
</dbReference>
<keyword evidence="12 14" id="KW-0472">Membrane</keyword>
<keyword evidence="4" id="KW-0285">Flavoprotein</keyword>
<comment type="similarity">
    <text evidence="2">Belongs to the RBOH (TC 5.B.1.3) family.</text>
</comment>
<dbReference type="Proteomes" id="UP001295469">
    <property type="component" value="Chromosome C09"/>
</dbReference>
<organism evidence="16">
    <name type="scientific">Brassica napus</name>
    <name type="common">Rape</name>
    <dbReference type="NCBI Taxonomy" id="3708"/>
    <lineage>
        <taxon>Eukaryota</taxon>
        <taxon>Viridiplantae</taxon>
        <taxon>Streptophyta</taxon>
        <taxon>Embryophyta</taxon>
        <taxon>Tracheophyta</taxon>
        <taxon>Spermatophyta</taxon>
        <taxon>Magnoliopsida</taxon>
        <taxon>eudicotyledons</taxon>
        <taxon>Gunneridae</taxon>
        <taxon>Pentapetalae</taxon>
        <taxon>rosids</taxon>
        <taxon>malvids</taxon>
        <taxon>Brassicales</taxon>
        <taxon>Brassicaceae</taxon>
        <taxon>Brassiceae</taxon>
        <taxon>Brassica</taxon>
    </lineage>
</organism>
<evidence type="ECO:0000256" key="4">
    <source>
        <dbReference type="ARBA" id="ARBA00022630"/>
    </source>
</evidence>
<dbReference type="SUPFAM" id="SSF47473">
    <property type="entry name" value="EF-hand"/>
    <property type="match status" value="1"/>
</dbReference>
<dbReference type="InterPro" id="IPR011992">
    <property type="entry name" value="EF-hand-dom_pair"/>
</dbReference>
<dbReference type="AlphaFoldDB" id="A0A816JK58"/>
<dbReference type="InterPro" id="IPR013121">
    <property type="entry name" value="Fe_red_NAD-bd_6"/>
</dbReference>
<proteinExistence type="inferred from homology"/>
<dbReference type="Gene3D" id="1.10.238.10">
    <property type="entry name" value="EF-hand"/>
    <property type="match status" value="1"/>
</dbReference>
<dbReference type="FunFam" id="3.40.50.80:FF:000007">
    <property type="entry name" value="Respiratory burst oxidase protein A"/>
    <property type="match status" value="1"/>
</dbReference>
<dbReference type="InterPro" id="IPR017938">
    <property type="entry name" value="Riboflavin_synthase-like_b-brl"/>
</dbReference>
<sequence length="934" mass="106606">MQKLGFEDARHYYPRGTEKPYSDQSPYRGQSSATIKNTASTSRYHEEDQPYVEISLDIHDDYVSVYSLKSPDHIGGTGSLLRQGRPGKSNSVLKRVASSFSTELKRVASSSVSSSSARKPPRPPLAKFRRSKSRAEQALKGLKFITKTDGVAGWPGVEKRFHDITENTYGLLHRSKFGECIGINSTDFALALFDALRRRENVNGDSINKNQLQEFWKQITDQDFDSRLRLFFAMVDRDVDGKLNEAEVKEVESLFFIVMMLYVIFISIFCFPHHVQIISLSASANELENIRRQADEYAALIMETLDPYHYGYIMIDNLEVLLLQAPMEDIRDGETKNLSKMLSHNLRVSQSRNLGERVYRGVKYLVLDNWKRVWVMALWIGVMSGLFAWKFMQYKKRSAYQVMGVCVCAAKGAAETLKLNMALVLLPVCRNTITWLRTKTMLSAVVPFDDSLNFHKVIAIGISVGVAIHAISHLACDFPRLIAANEETYEPMVKYFGVQTKRYMDFVQSVEGVTGIAMVILMTIAFTLATPWFRRNKLKLPGPLKKITGFNAFWYSHHLFVIVYSLLIVHGYYVYLIKEWSKKTTWMYLMVPVVLYLSERLIRAFRSGIEAVSILKVAVLPGNVLSLQMSRPSNFRYKSGQYMYLNCSEVSSLEWHPFSITSAPGDEYLSVHVRVLGDWTKQLRQLFSEVCNPRLPDENRPNIADPRLLDNIPDFPRILIDGPYGAPAQDYKNFEVVLLVGLGIGATPMISIVKDIINNIKGNGDIEEGRNSNRRQSPIHSMVTPPLSPARRSETFRTKRAYFYWVTREQGSFDWFKNVMDEVALTDRNKVIELHNYCTSVYEEGDARSALITMLQSLHHAKHGVDVVSGTRVMSHFARPNWRSVYKRIAVKHPKTRVGVFYCGAAGLVRELRHLALDFSHNTSTKFCFHKENF</sequence>
<dbReference type="GO" id="GO:0004601">
    <property type="term" value="F:peroxidase activity"/>
    <property type="evidence" value="ECO:0007669"/>
    <property type="project" value="UniProtKB-KW"/>
</dbReference>
<feature type="domain" description="FAD-binding FR-type" evidence="15">
    <location>
        <begin position="607"/>
        <end position="730"/>
    </location>
</feature>
<feature type="compositionally biased region" description="Polar residues" evidence="13">
    <location>
        <begin position="22"/>
        <end position="42"/>
    </location>
</feature>
<evidence type="ECO:0000256" key="11">
    <source>
        <dbReference type="ARBA" id="ARBA00023002"/>
    </source>
</evidence>
<dbReference type="Pfam" id="PF08414">
    <property type="entry name" value="NADPH_Ox"/>
    <property type="match status" value="1"/>
</dbReference>
<feature type="region of interest" description="Disordered" evidence="13">
    <location>
        <begin position="1"/>
        <end position="49"/>
    </location>
</feature>
<dbReference type="GO" id="GO:0050664">
    <property type="term" value="F:oxidoreductase activity, acting on NAD(P)H, oxygen as acceptor"/>
    <property type="evidence" value="ECO:0007669"/>
    <property type="project" value="InterPro"/>
</dbReference>
<gene>
    <name evidence="16" type="ORF">DARMORV10_C09P69530.1</name>
</gene>
<feature type="transmembrane region" description="Helical" evidence="14">
    <location>
        <begin position="512"/>
        <end position="533"/>
    </location>
</feature>
<dbReference type="InterPro" id="IPR050369">
    <property type="entry name" value="RBOH/FRE"/>
</dbReference>
<accession>A0A816JK58</accession>
<keyword evidence="8" id="KW-0106">Calcium</keyword>
<dbReference type="Pfam" id="PF08030">
    <property type="entry name" value="NAD_binding_6"/>
    <property type="match status" value="1"/>
</dbReference>
<feature type="transmembrane region" description="Helical" evidence="14">
    <location>
        <begin position="373"/>
        <end position="392"/>
    </location>
</feature>
<keyword evidence="7" id="KW-0274">FAD</keyword>
<evidence type="ECO:0000256" key="14">
    <source>
        <dbReference type="SAM" id="Phobius"/>
    </source>
</evidence>
<evidence type="ECO:0000259" key="15">
    <source>
        <dbReference type="PROSITE" id="PS51384"/>
    </source>
</evidence>
<dbReference type="SFLD" id="SFLDG01169">
    <property type="entry name" value="NADPH_oxidase_subgroup_(NOX)"/>
    <property type="match status" value="1"/>
</dbReference>
<evidence type="ECO:0000256" key="2">
    <source>
        <dbReference type="ARBA" id="ARBA00007975"/>
    </source>
</evidence>
<dbReference type="PANTHER" id="PTHR11972">
    <property type="entry name" value="NADPH OXIDASE"/>
    <property type="match status" value="1"/>
</dbReference>
<dbReference type="InterPro" id="IPR013130">
    <property type="entry name" value="Fe3_Rdtase_TM_dom"/>
</dbReference>
<dbReference type="GO" id="GO:0046872">
    <property type="term" value="F:metal ion binding"/>
    <property type="evidence" value="ECO:0007669"/>
    <property type="project" value="UniProtKB-KW"/>
</dbReference>
<dbReference type="Pfam" id="PF08022">
    <property type="entry name" value="FAD_binding_8"/>
    <property type="match status" value="1"/>
</dbReference>
<evidence type="ECO:0000256" key="1">
    <source>
        <dbReference type="ARBA" id="ARBA00004141"/>
    </source>
</evidence>
<feature type="compositionally biased region" description="Basic and acidic residues" evidence="13">
    <location>
        <begin position="1"/>
        <end position="21"/>
    </location>
</feature>
<keyword evidence="11" id="KW-0560">Oxidoreductase</keyword>
<evidence type="ECO:0000256" key="6">
    <source>
        <dbReference type="ARBA" id="ARBA00022723"/>
    </source>
</evidence>
<dbReference type="InterPro" id="IPR000778">
    <property type="entry name" value="Cyt_b245_heavy_chain"/>
</dbReference>
<evidence type="ECO:0000256" key="5">
    <source>
        <dbReference type="ARBA" id="ARBA00022692"/>
    </source>
</evidence>
<dbReference type="GO" id="GO:0016020">
    <property type="term" value="C:membrane"/>
    <property type="evidence" value="ECO:0007669"/>
    <property type="project" value="UniProtKB-SubCell"/>
</dbReference>
<feature type="compositionally biased region" description="Low complexity" evidence="13">
    <location>
        <begin position="109"/>
        <end position="118"/>
    </location>
</feature>
<dbReference type="InterPro" id="IPR013623">
    <property type="entry name" value="NADPH_Ox"/>
</dbReference>
<evidence type="ECO:0000256" key="9">
    <source>
        <dbReference type="ARBA" id="ARBA00022857"/>
    </source>
</evidence>
<keyword evidence="3" id="KW-0575">Peroxidase</keyword>
<dbReference type="InterPro" id="IPR013112">
    <property type="entry name" value="FAD-bd_8"/>
</dbReference>
<evidence type="ECO:0000256" key="13">
    <source>
        <dbReference type="SAM" id="MobiDB-lite"/>
    </source>
</evidence>
<keyword evidence="5 14" id="KW-0812">Transmembrane</keyword>
<keyword evidence="10 14" id="KW-1133">Transmembrane helix</keyword>
<keyword evidence="6" id="KW-0479">Metal-binding</keyword>
<evidence type="ECO:0000256" key="12">
    <source>
        <dbReference type="ARBA" id="ARBA00023136"/>
    </source>
</evidence>
<dbReference type="Pfam" id="PF01794">
    <property type="entry name" value="Ferric_reduct"/>
    <property type="match status" value="1"/>
</dbReference>
<dbReference type="CDD" id="cd06186">
    <property type="entry name" value="NOX_Duox_like_FAD_NADP"/>
    <property type="match status" value="1"/>
</dbReference>
<dbReference type="Gene3D" id="3.40.50.80">
    <property type="entry name" value="Nucleotide-binding domain of ferredoxin-NADP reductase (FNR) module"/>
    <property type="match status" value="1"/>
</dbReference>
<evidence type="ECO:0000256" key="10">
    <source>
        <dbReference type="ARBA" id="ARBA00022989"/>
    </source>
</evidence>
<evidence type="ECO:0000313" key="16">
    <source>
        <dbReference type="EMBL" id="CAF1789097.1"/>
    </source>
</evidence>
<dbReference type="PRINTS" id="PR00466">
    <property type="entry name" value="GP91PHOX"/>
</dbReference>